<dbReference type="Proteomes" id="UP000836841">
    <property type="component" value="Unassembled WGS sequence"/>
</dbReference>
<keyword evidence="3" id="KW-1185">Reference proteome</keyword>
<sequence>MSVCEPMGRSNQGFCDQEQQPRSSDSIGTVSCTTFNILAPIYKRLNGKNCESEFREIWLGRNISILDGISHFGTSSSYFGLGIWVHNEELVKLYDKRLGDTGYVTYKLARTNNRGDGTLTST</sequence>
<dbReference type="AlphaFoldDB" id="A0AAU9RKA4"/>
<accession>A0AAU9RKA4</accession>
<gene>
    <name evidence="2" type="ORF">TAV2_LOCUS4173</name>
</gene>
<evidence type="ECO:0000313" key="2">
    <source>
        <dbReference type="EMBL" id="CAH2040623.1"/>
    </source>
</evidence>
<dbReference type="EMBL" id="CAJVSB020000018">
    <property type="protein sequence ID" value="CAH2040623.1"/>
    <property type="molecule type" value="Genomic_DNA"/>
</dbReference>
<feature type="region of interest" description="Disordered" evidence="1">
    <location>
        <begin position="1"/>
        <end position="27"/>
    </location>
</feature>
<feature type="compositionally biased region" description="Polar residues" evidence="1">
    <location>
        <begin position="9"/>
        <end position="27"/>
    </location>
</feature>
<name>A0AAU9RKA4_THLAR</name>
<evidence type="ECO:0000313" key="3">
    <source>
        <dbReference type="Proteomes" id="UP000836841"/>
    </source>
</evidence>
<reference evidence="2 3" key="1">
    <citation type="submission" date="2022-03" db="EMBL/GenBank/DDBJ databases">
        <authorList>
            <person name="Nunn A."/>
            <person name="Chopra R."/>
            <person name="Nunn A."/>
            <person name="Contreras Garrido A."/>
        </authorList>
    </citation>
    <scope>NUCLEOTIDE SEQUENCE [LARGE SCALE GENOMIC DNA]</scope>
</reference>
<proteinExistence type="predicted"/>
<comment type="caution">
    <text evidence="2">The sequence shown here is derived from an EMBL/GenBank/DDBJ whole genome shotgun (WGS) entry which is preliminary data.</text>
</comment>
<evidence type="ECO:0000256" key="1">
    <source>
        <dbReference type="SAM" id="MobiDB-lite"/>
    </source>
</evidence>
<protein>
    <submittedName>
        <fullName evidence="2">Uncharacterized protein</fullName>
    </submittedName>
</protein>
<organism evidence="2 3">
    <name type="scientific">Thlaspi arvense</name>
    <name type="common">Field penny-cress</name>
    <dbReference type="NCBI Taxonomy" id="13288"/>
    <lineage>
        <taxon>Eukaryota</taxon>
        <taxon>Viridiplantae</taxon>
        <taxon>Streptophyta</taxon>
        <taxon>Embryophyta</taxon>
        <taxon>Tracheophyta</taxon>
        <taxon>Spermatophyta</taxon>
        <taxon>Magnoliopsida</taxon>
        <taxon>eudicotyledons</taxon>
        <taxon>Gunneridae</taxon>
        <taxon>Pentapetalae</taxon>
        <taxon>rosids</taxon>
        <taxon>malvids</taxon>
        <taxon>Brassicales</taxon>
        <taxon>Brassicaceae</taxon>
        <taxon>Thlaspideae</taxon>
        <taxon>Thlaspi</taxon>
    </lineage>
</organism>